<dbReference type="InterPro" id="IPR021005">
    <property type="entry name" value="Znf_CGNR"/>
</dbReference>
<evidence type="ECO:0000313" key="2">
    <source>
        <dbReference type="EMBL" id="SDL35632.1"/>
    </source>
</evidence>
<dbReference type="Pfam" id="PF07336">
    <property type="entry name" value="ABATE"/>
    <property type="match status" value="1"/>
</dbReference>
<dbReference type="AlphaFoldDB" id="A0A1G9JEA4"/>
<dbReference type="STRING" id="137658.SAMN05216186_11926"/>
<dbReference type="RefSeq" id="WP_084335740.1">
    <property type="nucleotide sequence ID" value="NZ_FNFD01000019.1"/>
</dbReference>
<name>A0A1G9JEA4_9PSED</name>
<proteinExistence type="predicted"/>
<feature type="domain" description="Zinc finger CGNR" evidence="1">
    <location>
        <begin position="142"/>
        <end position="183"/>
    </location>
</feature>
<evidence type="ECO:0000313" key="3">
    <source>
        <dbReference type="Proteomes" id="UP000198706"/>
    </source>
</evidence>
<dbReference type="InterPro" id="IPR010852">
    <property type="entry name" value="ABATE"/>
</dbReference>
<dbReference type="Pfam" id="PF11706">
    <property type="entry name" value="zf-CGNR"/>
    <property type="match status" value="1"/>
</dbReference>
<gene>
    <name evidence="2" type="ORF">SAMN05216186_11926</name>
</gene>
<sequence length="189" mass="21475">MASHPWSEQDFIAGNPCLDFINTVGDTDKNRIRERLVDDQSLLTWARYSGMVGQGDRVQLSADALPRAISLREQLYSLFSGLARHTPTAGAWIQLRKELAEAVAHSELNTSDPASMRLEGADLCSRIALDALALLHSGQLHRLKECARCTWLFLDQSKAQRRRWCRTEACGNRARVERHYRKRSAREQD</sequence>
<protein>
    <submittedName>
        <fullName evidence="2">Conserved protein containing a Zn-ribbon-like motif, possibly RNA-binding</fullName>
    </submittedName>
</protein>
<reference evidence="2 3" key="1">
    <citation type="submission" date="2016-10" db="EMBL/GenBank/DDBJ databases">
        <authorList>
            <person name="de Groot N.N."/>
        </authorList>
    </citation>
    <scope>NUCLEOTIDE SEQUENCE [LARGE SCALE GENOMIC DNA]</scope>
    <source>
        <strain evidence="2 3">JCM 21544</strain>
    </source>
</reference>
<dbReference type="SUPFAM" id="SSF160904">
    <property type="entry name" value="Jann2411-like"/>
    <property type="match status" value="1"/>
</dbReference>
<dbReference type="EMBL" id="FNFD01000019">
    <property type="protein sequence ID" value="SDL35632.1"/>
    <property type="molecule type" value="Genomic_DNA"/>
</dbReference>
<accession>A0A1G9JEA4</accession>
<keyword evidence="3" id="KW-1185">Reference proteome</keyword>
<dbReference type="PANTHER" id="PTHR35525:SF3">
    <property type="entry name" value="BLL6575 PROTEIN"/>
    <property type="match status" value="1"/>
</dbReference>
<dbReference type="Proteomes" id="UP000198706">
    <property type="component" value="Unassembled WGS sequence"/>
</dbReference>
<organism evidence="2 3">
    <name type="scientific">Pseudomonas indica</name>
    <dbReference type="NCBI Taxonomy" id="137658"/>
    <lineage>
        <taxon>Bacteria</taxon>
        <taxon>Pseudomonadati</taxon>
        <taxon>Pseudomonadota</taxon>
        <taxon>Gammaproteobacteria</taxon>
        <taxon>Pseudomonadales</taxon>
        <taxon>Pseudomonadaceae</taxon>
        <taxon>Pseudomonas</taxon>
    </lineage>
</organism>
<dbReference type="InterPro" id="IPR023286">
    <property type="entry name" value="ABATE_dom_sf"/>
</dbReference>
<dbReference type="PANTHER" id="PTHR35525">
    <property type="entry name" value="BLL6575 PROTEIN"/>
    <property type="match status" value="1"/>
</dbReference>
<evidence type="ECO:0000259" key="1">
    <source>
        <dbReference type="Pfam" id="PF11706"/>
    </source>
</evidence>
<dbReference type="Gene3D" id="1.10.3300.10">
    <property type="entry name" value="Jann2411-like domain"/>
    <property type="match status" value="1"/>
</dbReference>